<accession>A0A8T3AJI2</accession>
<dbReference type="AlphaFoldDB" id="A0A8T3AJI2"/>
<sequence>MVDISGGVADGRWWLTAIGGWRRWVVGGGGWLAAAHYDDCNEFMVYLELTQTRVILNT</sequence>
<protein>
    <submittedName>
        <fullName evidence="1">Uncharacterized protein</fullName>
    </submittedName>
</protein>
<keyword evidence="2" id="KW-1185">Reference proteome</keyword>
<comment type="caution">
    <text evidence="1">The sequence shown here is derived from an EMBL/GenBank/DDBJ whole genome shotgun (WGS) entry which is preliminary data.</text>
</comment>
<evidence type="ECO:0000313" key="2">
    <source>
        <dbReference type="Proteomes" id="UP000829196"/>
    </source>
</evidence>
<reference evidence="1" key="1">
    <citation type="journal article" date="2022" name="Front. Genet.">
        <title>Chromosome-Scale Assembly of the Dendrobium nobile Genome Provides Insights Into the Molecular Mechanism of the Biosynthesis of the Medicinal Active Ingredient of Dendrobium.</title>
        <authorList>
            <person name="Xu Q."/>
            <person name="Niu S.-C."/>
            <person name="Li K.-L."/>
            <person name="Zheng P.-J."/>
            <person name="Zhang X.-J."/>
            <person name="Jia Y."/>
            <person name="Liu Y."/>
            <person name="Niu Y.-X."/>
            <person name="Yu L.-H."/>
            <person name="Chen D.-F."/>
            <person name="Zhang G.-Q."/>
        </authorList>
    </citation>
    <scope>NUCLEOTIDE SEQUENCE</scope>
    <source>
        <tissue evidence="1">Leaf</tissue>
    </source>
</reference>
<dbReference type="EMBL" id="JAGYWB010000016">
    <property type="protein sequence ID" value="KAI0496258.1"/>
    <property type="molecule type" value="Genomic_DNA"/>
</dbReference>
<name>A0A8T3AJI2_DENNO</name>
<proteinExistence type="predicted"/>
<evidence type="ECO:0000313" key="1">
    <source>
        <dbReference type="EMBL" id="KAI0496258.1"/>
    </source>
</evidence>
<dbReference type="Proteomes" id="UP000829196">
    <property type="component" value="Unassembled WGS sequence"/>
</dbReference>
<gene>
    <name evidence="1" type="ORF">KFK09_022572</name>
</gene>
<organism evidence="1 2">
    <name type="scientific">Dendrobium nobile</name>
    <name type="common">Orchid</name>
    <dbReference type="NCBI Taxonomy" id="94219"/>
    <lineage>
        <taxon>Eukaryota</taxon>
        <taxon>Viridiplantae</taxon>
        <taxon>Streptophyta</taxon>
        <taxon>Embryophyta</taxon>
        <taxon>Tracheophyta</taxon>
        <taxon>Spermatophyta</taxon>
        <taxon>Magnoliopsida</taxon>
        <taxon>Liliopsida</taxon>
        <taxon>Asparagales</taxon>
        <taxon>Orchidaceae</taxon>
        <taxon>Epidendroideae</taxon>
        <taxon>Malaxideae</taxon>
        <taxon>Dendrobiinae</taxon>
        <taxon>Dendrobium</taxon>
    </lineage>
</organism>